<keyword evidence="3" id="KW-1185">Reference proteome</keyword>
<sequence>MSLPENDSSSVPDPKEPCSGQVVDLTDALAGRWYQTNKVAVMHFVDGITGRVFKGTLDPIPEAGFFSFQVPGLIDDKDPNVRLIDLEPMLIVFRRHKDKVFRLRGTRIGKGPFFGDWQSVPFNPDRDLPSHFPERDAGSVQVPRGDTGTWGANTQST</sequence>
<feature type="compositionally biased region" description="Basic and acidic residues" evidence="1">
    <location>
        <begin position="125"/>
        <end position="137"/>
    </location>
</feature>
<dbReference type="EMBL" id="CP071793">
    <property type="protein sequence ID" value="QTD50340.1"/>
    <property type="molecule type" value="Genomic_DNA"/>
</dbReference>
<evidence type="ECO:0000313" key="3">
    <source>
        <dbReference type="Proteomes" id="UP000663929"/>
    </source>
</evidence>
<gene>
    <name evidence="2" type="ORF">J3U87_32550</name>
</gene>
<evidence type="ECO:0000256" key="1">
    <source>
        <dbReference type="SAM" id="MobiDB-lite"/>
    </source>
</evidence>
<dbReference type="Proteomes" id="UP000663929">
    <property type="component" value="Chromosome"/>
</dbReference>
<reference evidence="2" key="1">
    <citation type="submission" date="2021-03" db="EMBL/GenBank/DDBJ databases">
        <title>Acanthopleuribacteraceae sp. M133.</title>
        <authorList>
            <person name="Wang G."/>
        </authorList>
    </citation>
    <scope>NUCLEOTIDE SEQUENCE</scope>
    <source>
        <strain evidence="2">M133</strain>
    </source>
</reference>
<evidence type="ECO:0000313" key="2">
    <source>
        <dbReference type="EMBL" id="QTD50340.1"/>
    </source>
</evidence>
<accession>A0A8A4TLC1</accession>
<name>A0A8A4TLC1_SULCO</name>
<protein>
    <submittedName>
        <fullName evidence="2">Uncharacterized protein</fullName>
    </submittedName>
</protein>
<proteinExistence type="predicted"/>
<dbReference type="KEGG" id="scor:J3U87_32550"/>
<feature type="region of interest" description="Disordered" evidence="1">
    <location>
        <begin position="125"/>
        <end position="157"/>
    </location>
</feature>
<dbReference type="AlphaFoldDB" id="A0A8A4TLC1"/>
<organism evidence="2 3">
    <name type="scientific">Sulfidibacter corallicola</name>
    <dbReference type="NCBI Taxonomy" id="2818388"/>
    <lineage>
        <taxon>Bacteria</taxon>
        <taxon>Pseudomonadati</taxon>
        <taxon>Acidobacteriota</taxon>
        <taxon>Holophagae</taxon>
        <taxon>Acanthopleuribacterales</taxon>
        <taxon>Acanthopleuribacteraceae</taxon>
        <taxon>Sulfidibacter</taxon>
    </lineage>
</organism>
<dbReference type="RefSeq" id="WP_237379970.1">
    <property type="nucleotide sequence ID" value="NZ_CP071793.1"/>
</dbReference>